<evidence type="ECO:0000259" key="1">
    <source>
        <dbReference type="Pfam" id="PF13649"/>
    </source>
</evidence>
<proteinExistence type="predicted"/>
<dbReference type="OrthoDB" id="146133at2"/>
<dbReference type="GO" id="GO:0008168">
    <property type="term" value="F:methyltransferase activity"/>
    <property type="evidence" value="ECO:0007669"/>
    <property type="project" value="UniProtKB-KW"/>
</dbReference>
<dbReference type="InterPro" id="IPR041698">
    <property type="entry name" value="Methyltransf_25"/>
</dbReference>
<accession>A0A1M5ZMB5</accession>
<feature type="domain" description="Methyltransferase" evidence="1">
    <location>
        <begin position="162"/>
        <end position="258"/>
    </location>
</feature>
<organism evidence="2 3">
    <name type="scientific">Desulfosporosinus lacus DSM 15449</name>
    <dbReference type="NCBI Taxonomy" id="1121420"/>
    <lineage>
        <taxon>Bacteria</taxon>
        <taxon>Bacillati</taxon>
        <taxon>Bacillota</taxon>
        <taxon>Clostridia</taxon>
        <taxon>Eubacteriales</taxon>
        <taxon>Desulfitobacteriaceae</taxon>
        <taxon>Desulfosporosinus</taxon>
    </lineage>
</organism>
<dbReference type="InterPro" id="IPR029063">
    <property type="entry name" value="SAM-dependent_MTases_sf"/>
</dbReference>
<reference evidence="3" key="1">
    <citation type="submission" date="2016-11" db="EMBL/GenBank/DDBJ databases">
        <authorList>
            <person name="Varghese N."/>
            <person name="Submissions S."/>
        </authorList>
    </citation>
    <scope>NUCLEOTIDE SEQUENCE [LARGE SCALE GENOMIC DNA]</scope>
    <source>
        <strain evidence="3">DSM 15449</strain>
    </source>
</reference>
<dbReference type="AlphaFoldDB" id="A0A1M5ZMB5"/>
<dbReference type="SUPFAM" id="SSF53335">
    <property type="entry name" value="S-adenosyl-L-methionine-dependent methyltransferases"/>
    <property type="match status" value="1"/>
</dbReference>
<gene>
    <name evidence="2" type="ORF">SAMN02746098_03403</name>
</gene>
<dbReference type="GO" id="GO:0032259">
    <property type="term" value="P:methylation"/>
    <property type="evidence" value="ECO:0007669"/>
    <property type="project" value="UniProtKB-KW"/>
</dbReference>
<name>A0A1M5ZMB5_9FIRM</name>
<protein>
    <submittedName>
        <fullName evidence="2">Ubiquinone/menaquinone biosynthesis C-methylase UbiE</fullName>
    </submittedName>
</protein>
<sequence>MQIGMLALLGKTVSLMENLGFLWLVHTGYELNLWERLLKEETKENILAENPNWDALLLDHWLEQAKSQELIVFTNGRYQLSKTGRAIHDYRDYGLEAMYKEFALHWGPCFAQLPDLIKSKIPRGQMDSEMENELISRASKSSELFVWPVLKGKCEKDRWYNVLDAGCGEAVLLQRLAEEFPRLRGVGLEINPSIANRAGVATESYQGRIRIESMDVFEFKDTPGTYDCCLLNNNIYYFDGEKRRELLNSLMQLLRPGGQIGILTALRGGAPAFQIFKTHIPQNLMSFFLACHEGFEGLPLEEEMLDLLERTGFSQIEVIPLPFKVSHYFFARKPLE</sequence>
<keyword evidence="2" id="KW-0489">Methyltransferase</keyword>
<dbReference type="RefSeq" id="WP_073030909.1">
    <property type="nucleotide sequence ID" value="NZ_FQXJ01000013.1"/>
</dbReference>
<dbReference type="CDD" id="cd02440">
    <property type="entry name" value="AdoMet_MTases"/>
    <property type="match status" value="1"/>
</dbReference>
<dbReference type="Proteomes" id="UP000183954">
    <property type="component" value="Unassembled WGS sequence"/>
</dbReference>
<keyword evidence="2" id="KW-0808">Transferase</keyword>
<dbReference type="Pfam" id="PF13649">
    <property type="entry name" value="Methyltransf_25"/>
    <property type="match status" value="1"/>
</dbReference>
<evidence type="ECO:0000313" key="3">
    <source>
        <dbReference type="Proteomes" id="UP000183954"/>
    </source>
</evidence>
<dbReference type="EMBL" id="FQXJ01000013">
    <property type="protein sequence ID" value="SHI25302.1"/>
    <property type="molecule type" value="Genomic_DNA"/>
</dbReference>
<keyword evidence="3" id="KW-1185">Reference proteome</keyword>
<dbReference type="Gene3D" id="3.40.50.150">
    <property type="entry name" value="Vaccinia Virus protein VP39"/>
    <property type="match status" value="1"/>
</dbReference>
<keyword evidence="2" id="KW-0830">Ubiquinone</keyword>
<dbReference type="STRING" id="1121420.SAMN02746098_03403"/>
<evidence type="ECO:0000313" key="2">
    <source>
        <dbReference type="EMBL" id="SHI25302.1"/>
    </source>
</evidence>